<reference evidence="2 3" key="1">
    <citation type="submission" date="2017-03" db="EMBL/GenBank/DDBJ databases">
        <authorList>
            <person name="Safronova V.I."/>
            <person name="Sazanova A.L."/>
            <person name="Chirak E.R."/>
        </authorList>
    </citation>
    <scope>NUCLEOTIDE SEQUENCE [LARGE SCALE GENOMIC DNA]</scope>
    <source>
        <strain evidence="2 3">Tri-43</strain>
    </source>
</reference>
<evidence type="ECO:0000313" key="3">
    <source>
        <dbReference type="Proteomes" id="UP000290767"/>
    </source>
</evidence>
<dbReference type="InterPro" id="IPR014914">
    <property type="entry name" value="RES_dom"/>
</dbReference>
<dbReference type="SMART" id="SM00953">
    <property type="entry name" value="RES"/>
    <property type="match status" value="1"/>
</dbReference>
<dbReference type="AlphaFoldDB" id="A0A4Q1UFY5"/>
<name>A0A4Q1UFY5_RHILE</name>
<sequence length="214" mass="24165">MRTRSSTRPRPISPRNDADKAVLQRLAVRADVTDYVRIISRAHAATPLGMGFGKTRFSSPRDKFRLLYLAQDPATAIAETIVRDRFQGKAERLILREEFDRYSIAVIRNPNPLFLLDLRNEGANLLGVSTDAVRARAQTSGRRLSQEIYDRTDFDGILYMSRITNKQCVAVYDRATASIEADSPAWDLIRLSALGRILDALHLTVIDRGMMSNR</sequence>
<dbReference type="Pfam" id="PF08808">
    <property type="entry name" value="RES"/>
    <property type="match status" value="1"/>
</dbReference>
<feature type="domain" description="RES" evidence="1">
    <location>
        <begin position="46"/>
        <end position="182"/>
    </location>
</feature>
<gene>
    <name evidence="2" type="ORF">B5P46_02710</name>
</gene>
<accession>A0A4Q1UFY5</accession>
<dbReference type="Proteomes" id="UP000290767">
    <property type="component" value="Unassembled WGS sequence"/>
</dbReference>
<evidence type="ECO:0000313" key="2">
    <source>
        <dbReference type="EMBL" id="RXT29985.1"/>
    </source>
</evidence>
<organism evidence="2 3">
    <name type="scientific">Rhizobium leguminosarum</name>
    <dbReference type="NCBI Taxonomy" id="384"/>
    <lineage>
        <taxon>Bacteria</taxon>
        <taxon>Pseudomonadati</taxon>
        <taxon>Pseudomonadota</taxon>
        <taxon>Alphaproteobacteria</taxon>
        <taxon>Hyphomicrobiales</taxon>
        <taxon>Rhizobiaceae</taxon>
        <taxon>Rhizobium/Agrobacterium group</taxon>
        <taxon>Rhizobium</taxon>
    </lineage>
</organism>
<evidence type="ECO:0000259" key="1">
    <source>
        <dbReference type="SMART" id="SM00953"/>
    </source>
</evidence>
<comment type="caution">
    <text evidence="2">The sequence shown here is derived from an EMBL/GenBank/DDBJ whole genome shotgun (WGS) entry which is preliminary data.</text>
</comment>
<dbReference type="RefSeq" id="WP_129417350.1">
    <property type="nucleotide sequence ID" value="NZ_MZMU01000002.1"/>
</dbReference>
<dbReference type="EMBL" id="MZMU01000002">
    <property type="protein sequence ID" value="RXT29985.1"/>
    <property type="molecule type" value="Genomic_DNA"/>
</dbReference>
<protein>
    <recommendedName>
        <fullName evidence="1">RES domain-containing protein</fullName>
    </recommendedName>
</protein>
<proteinExistence type="predicted"/>